<organism evidence="1 2">
    <name type="scientific">Trema orientale</name>
    <name type="common">Charcoal tree</name>
    <name type="synonym">Celtis orientalis</name>
    <dbReference type="NCBI Taxonomy" id="63057"/>
    <lineage>
        <taxon>Eukaryota</taxon>
        <taxon>Viridiplantae</taxon>
        <taxon>Streptophyta</taxon>
        <taxon>Embryophyta</taxon>
        <taxon>Tracheophyta</taxon>
        <taxon>Spermatophyta</taxon>
        <taxon>Magnoliopsida</taxon>
        <taxon>eudicotyledons</taxon>
        <taxon>Gunneridae</taxon>
        <taxon>Pentapetalae</taxon>
        <taxon>rosids</taxon>
        <taxon>fabids</taxon>
        <taxon>Rosales</taxon>
        <taxon>Cannabaceae</taxon>
        <taxon>Trema</taxon>
    </lineage>
</organism>
<dbReference type="InParanoid" id="A0A2P5ALE9"/>
<accession>A0A2P5ALE9</accession>
<keyword evidence="2" id="KW-1185">Reference proteome</keyword>
<dbReference type="Proteomes" id="UP000237000">
    <property type="component" value="Unassembled WGS sequence"/>
</dbReference>
<evidence type="ECO:0000313" key="1">
    <source>
        <dbReference type="EMBL" id="PON37377.1"/>
    </source>
</evidence>
<sequence length="75" mass="9108">MKLKIHMDSAFLLLREHVWLFPKTYGDKMAIVDSNLDEYMRRYWQSFKSTKTKNDLFDSCFVEYVTGDIEQFKRT</sequence>
<gene>
    <name evidence="1" type="ORF">TorRG33x02_347540</name>
</gene>
<proteinExistence type="predicted"/>
<dbReference type="OrthoDB" id="10364571at2759"/>
<comment type="caution">
    <text evidence="1">The sequence shown here is derived from an EMBL/GenBank/DDBJ whole genome shotgun (WGS) entry which is preliminary data.</text>
</comment>
<reference evidence="2" key="1">
    <citation type="submission" date="2016-06" db="EMBL/GenBank/DDBJ databases">
        <title>Parallel loss of symbiosis genes in relatives of nitrogen-fixing non-legume Parasponia.</title>
        <authorList>
            <person name="Van Velzen R."/>
            <person name="Holmer R."/>
            <person name="Bu F."/>
            <person name="Rutten L."/>
            <person name="Van Zeijl A."/>
            <person name="Liu W."/>
            <person name="Santuari L."/>
            <person name="Cao Q."/>
            <person name="Sharma T."/>
            <person name="Shen D."/>
            <person name="Roswanjaya Y."/>
            <person name="Wardhani T."/>
            <person name="Kalhor M.S."/>
            <person name="Jansen J."/>
            <person name="Van den Hoogen J."/>
            <person name="Gungor B."/>
            <person name="Hartog M."/>
            <person name="Hontelez J."/>
            <person name="Verver J."/>
            <person name="Yang W.-C."/>
            <person name="Schijlen E."/>
            <person name="Repin R."/>
            <person name="Schilthuizen M."/>
            <person name="Schranz E."/>
            <person name="Heidstra R."/>
            <person name="Miyata K."/>
            <person name="Fedorova E."/>
            <person name="Kohlen W."/>
            <person name="Bisseling T."/>
            <person name="Smit S."/>
            <person name="Geurts R."/>
        </authorList>
    </citation>
    <scope>NUCLEOTIDE SEQUENCE [LARGE SCALE GENOMIC DNA]</scope>
    <source>
        <strain evidence="2">cv. RG33-2</strain>
    </source>
</reference>
<dbReference type="EMBL" id="JXTC01000792">
    <property type="protein sequence ID" value="PON37377.1"/>
    <property type="molecule type" value="Genomic_DNA"/>
</dbReference>
<protein>
    <submittedName>
        <fullName evidence="1">Uncharacterized protein</fullName>
    </submittedName>
</protein>
<name>A0A2P5ALE9_TREOI</name>
<evidence type="ECO:0000313" key="2">
    <source>
        <dbReference type="Proteomes" id="UP000237000"/>
    </source>
</evidence>
<dbReference type="AlphaFoldDB" id="A0A2P5ALE9"/>